<dbReference type="RefSeq" id="WP_305999639.1">
    <property type="nucleotide sequence ID" value="NZ_JASNFN010000010.1"/>
</dbReference>
<dbReference type="EC" id="3.4.23.43" evidence="4"/>
<evidence type="ECO:0000256" key="2">
    <source>
        <dbReference type="SAM" id="Phobius"/>
    </source>
</evidence>
<keyword evidence="4" id="KW-0378">Hydrolase</keyword>
<keyword evidence="2" id="KW-1133">Transmembrane helix</keyword>
<dbReference type="Gene3D" id="1.20.120.1220">
    <property type="match status" value="1"/>
</dbReference>
<keyword evidence="2" id="KW-0472">Membrane</keyword>
<feature type="transmembrane region" description="Helical" evidence="2">
    <location>
        <begin position="70"/>
        <end position="88"/>
    </location>
</feature>
<evidence type="ECO:0000313" key="4">
    <source>
        <dbReference type="EMBL" id="MDP5182980.1"/>
    </source>
</evidence>
<evidence type="ECO:0000256" key="1">
    <source>
        <dbReference type="ARBA" id="ARBA00005801"/>
    </source>
</evidence>
<comment type="similarity">
    <text evidence="1">Belongs to the peptidase A24 family.</text>
</comment>
<keyword evidence="2" id="KW-0812">Transmembrane</keyword>
<organism evidence="4 5">
    <name type="scientific">Blastococcus carthaginiensis</name>
    <dbReference type="NCBI Taxonomy" id="3050034"/>
    <lineage>
        <taxon>Bacteria</taxon>
        <taxon>Bacillati</taxon>
        <taxon>Actinomycetota</taxon>
        <taxon>Actinomycetes</taxon>
        <taxon>Geodermatophilales</taxon>
        <taxon>Geodermatophilaceae</taxon>
        <taxon>Blastococcus</taxon>
    </lineage>
</organism>
<proteinExistence type="inferred from homology"/>
<evidence type="ECO:0000259" key="3">
    <source>
        <dbReference type="Pfam" id="PF01478"/>
    </source>
</evidence>
<reference evidence="5" key="1">
    <citation type="submission" date="2023-05" db="EMBL/GenBank/DDBJ databases">
        <title>Draft genome of Pseudofrankia sp. BMG5.37.</title>
        <authorList>
            <person name="Gtari M."/>
            <person name="Ghodhbane F."/>
            <person name="Sbissi I."/>
        </authorList>
    </citation>
    <scope>NUCLEOTIDE SEQUENCE [LARGE SCALE GENOMIC DNA]</scope>
    <source>
        <strain evidence="5">BMG 814</strain>
    </source>
</reference>
<dbReference type="InterPro" id="IPR000045">
    <property type="entry name" value="Prepilin_IV_endopep_pep"/>
</dbReference>
<sequence>MDVSHAVLAGAAVVAGVLLGPLLARSTVRLAARDDAATPSQARVALTAVLTAGLLAAAVLLGGLRPATAALAWAAGAAVVLAGVDLAVHRLPDRVLLPAAAVCGAALLADAAVLGTWPALGRAGAAGATALLLSGAARLAAPAALGFGDVKLIGLLGLVLGWAGWGVLLAGLFLGLVTGALVSLALVATGRAGWRSTVPFGPPLLAGAVLALALGGVPPA</sequence>
<feature type="transmembrane region" description="Helical" evidence="2">
    <location>
        <begin position="44"/>
        <end position="64"/>
    </location>
</feature>
<dbReference type="PANTHER" id="PTHR30487:SF0">
    <property type="entry name" value="PREPILIN LEADER PEPTIDASE_N-METHYLTRANSFERASE-RELATED"/>
    <property type="match status" value="1"/>
</dbReference>
<feature type="transmembrane region" description="Helical" evidence="2">
    <location>
        <begin position="95"/>
        <end position="117"/>
    </location>
</feature>
<feature type="transmembrane region" description="Helical" evidence="2">
    <location>
        <begin position="6"/>
        <end position="24"/>
    </location>
</feature>
<keyword evidence="5" id="KW-1185">Reference proteome</keyword>
<name>A0ABT9ICY4_9ACTN</name>
<feature type="transmembrane region" description="Helical" evidence="2">
    <location>
        <begin position="198"/>
        <end position="217"/>
    </location>
</feature>
<dbReference type="InterPro" id="IPR050882">
    <property type="entry name" value="Prepilin_peptidase/N-MTase"/>
</dbReference>
<feature type="transmembrane region" description="Helical" evidence="2">
    <location>
        <begin position="153"/>
        <end position="186"/>
    </location>
</feature>
<dbReference type="Proteomes" id="UP001233673">
    <property type="component" value="Unassembled WGS sequence"/>
</dbReference>
<evidence type="ECO:0000313" key="5">
    <source>
        <dbReference type="Proteomes" id="UP001233673"/>
    </source>
</evidence>
<gene>
    <name evidence="4" type="ORF">QOZ88_10045</name>
</gene>
<dbReference type="Pfam" id="PF01478">
    <property type="entry name" value="Peptidase_A24"/>
    <property type="match status" value="1"/>
</dbReference>
<accession>A0ABT9ICY4</accession>
<feature type="domain" description="Prepilin type IV endopeptidase peptidase" evidence="3">
    <location>
        <begin position="76"/>
        <end position="182"/>
    </location>
</feature>
<feature type="transmembrane region" description="Helical" evidence="2">
    <location>
        <begin position="123"/>
        <end position="141"/>
    </location>
</feature>
<dbReference type="EMBL" id="JASNFN010000010">
    <property type="protein sequence ID" value="MDP5182980.1"/>
    <property type="molecule type" value="Genomic_DNA"/>
</dbReference>
<dbReference type="GO" id="GO:0004190">
    <property type="term" value="F:aspartic-type endopeptidase activity"/>
    <property type="evidence" value="ECO:0007669"/>
    <property type="project" value="UniProtKB-EC"/>
</dbReference>
<dbReference type="PANTHER" id="PTHR30487">
    <property type="entry name" value="TYPE 4 PREPILIN-LIKE PROTEINS LEADER PEPTIDE-PROCESSING ENZYME"/>
    <property type="match status" value="1"/>
</dbReference>
<comment type="caution">
    <text evidence="4">The sequence shown here is derived from an EMBL/GenBank/DDBJ whole genome shotgun (WGS) entry which is preliminary data.</text>
</comment>
<protein>
    <submittedName>
        <fullName evidence="4">Prepilin peptidase</fullName>
        <ecNumber evidence="4">3.4.23.43</ecNumber>
    </submittedName>
</protein>